<dbReference type="SMART" id="SM00347">
    <property type="entry name" value="HTH_MARR"/>
    <property type="match status" value="1"/>
</dbReference>
<dbReference type="PANTHER" id="PTHR33164:SF57">
    <property type="entry name" value="MARR-FAMILY TRANSCRIPTIONAL REGULATOR"/>
    <property type="match status" value="1"/>
</dbReference>
<dbReference type="EMBL" id="BJXA01000009">
    <property type="protein sequence ID" value="GEM37353.1"/>
    <property type="molecule type" value="Genomic_DNA"/>
</dbReference>
<gene>
    <name evidence="2" type="ORF">NN4_18720</name>
</gene>
<comment type="caution">
    <text evidence="2">The sequence shown here is derived from an EMBL/GenBank/DDBJ whole genome shotgun (WGS) entry which is preliminary data.</text>
</comment>
<accession>A0A511M9M6</accession>
<dbReference type="SUPFAM" id="SSF46785">
    <property type="entry name" value="Winged helix' DNA-binding domain"/>
    <property type="match status" value="1"/>
</dbReference>
<dbReference type="RefSeq" id="WP_246180791.1">
    <property type="nucleotide sequence ID" value="NZ_BJXA01000009.1"/>
</dbReference>
<feature type="domain" description="HTH marR-type" evidence="1">
    <location>
        <begin position="6"/>
        <end position="140"/>
    </location>
</feature>
<dbReference type="InterPro" id="IPR036390">
    <property type="entry name" value="WH_DNA-bd_sf"/>
</dbReference>
<dbReference type="GO" id="GO:0003700">
    <property type="term" value="F:DNA-binding transcription factor activity"/>
    <property type="evidence" value="ECO:0007669"/>
    <property type="project" value="InterPro"/>
</dbReference>
<evidence type="ECO:0000313" key="2">
    <source>
        <dbReference type="EMBL" id="GEM37353.1"/>
    </source>
</evidence>
<dbReference type="InterPro" id="IPR036388">
    <property type="entry name" value="WH-like_DNA-bd_sf"/>
</dbReference>
<reference evidence="2 3" key="1">
    <citation type="submission" date="2019-07" db="EMBL/GenBank/DDBJ databases">
        <title>Whole genome shotgun sequence of Nocardia ninae NBRC 108245.</title>
        <authorList>
            <person name="Hosoyama A."/>
            <person name="Uohara A."/>
            <person name="Ohji S."/>
            <person name="Ichikawa N."/>
        </authorList>
    </citation>
    <scope>NUCLEOTIDE SEQUENCE [LARGE SCALE GENOMIC DNA]</scope>
    <source>
        <strain evidence="2 3">NBRC 108245</strain>
    </source>
</reference>
<dbReference type="InterPro" id="IPR039422">
    <property type="entry name" value="MarR/SlyA-like"/>
</dbReference>
<dbReference type="Gene3D" id="1.10.10.10">
    <property type="entry name" value="Winged helix-like DNA-binding domain superfamily/Winged helix DNA-binding domain"/>
    <property type="match status" value="1"/>
</dbReference>
<evidence type="ECO:0000313" key="3">
    <source>
        <dbReference type="Proteomes" id="UP000321424"/>
    </source>
</evidence>
<name>A0A511M9M6_9NOCA</name>
<dbReference type="PANTHER" id="PTHR33164">
    <property type="entry name" value="TRANSCRIPTIONAL REGULATOR, MARR FAMILY"/>
    <property type="match status" value="1"/>
</dbReference>
<proteinExistence type="predicted"/>
<protein>
    <recommendedName>
        <fullName evidence="1">HTH marR-type domain-containing protein</fullName>
    </recommendedName>
</protein>
<dbReference type="GO" id="GO:0006950">
    <property type="term" value="P:response to stress"/>
    <property type="evidence" value="ECO:0007669"/>
    <property type="project" value="TreeGrafter"/>
</dbReference>
<organism evidence="2 3">
    <name type="scientific">Nocardia ninae NBRC 108245</name>
    <dbReference type="NCBI Taxonomy" id="1210091"/>
    <lineage>
        <taxon>Bacteria</taxon>
        <taxon>Bacillati</taxon>
        <taxon>Actinomycetota</taxon>
        <taxon>Actinomycetes</taxon>
        <taxon>Mycobacteriales</taxon>
        <taxon>Nocardiaceae</taxon>
        <taxon>Nocardia</taxon>
    </lineage>
</organism>
<dbReference type="Proteomes" id="UP000321424">
    <property type="component" value="Unassembled WGS sequence"/>
</dbReference>
<sequence length="168" mass="18819">MDDRTIDTIAMQLTRLQRIRDRTAAQLSTWTKDGLDPAAFGALIRLCCDGPMRSGALAGALHSDASTVSRQVAQLVGKKLVERQADPADGRATVLVVTERGRAVAEEIRRRRNENLTRVMAEWTPQARADFAGLLEQFVDDFERTRPEMIAAMRRNWDETFTGTENDT</sequence>
<keyword evidence="3" id="KW-1185">Reference proteome</keyword>
<evidence type="ECO:0000259" key="1">
    <source>
        <dbReference type="PROSITE" id="PS50995"/>
    </source>
</evidence>
<dbReference type="Pfam" id="PF01047">
    <property type="entry name" value="MarR"/>
    <property type="match status" value="1"/>
</dbReference>
<dbReference type="PROSITE" id="PS50995">
    <property type="entry name" value="HTH_MARR_2"/>
    <property type="match status" value="1"/>
</dbReference>
<dbReference type="AlphaFoldDB" id="A0A511M9M6"/>
<dbReference type="InterPro" id="IPR000835">
    <property type="entry name" value="HTH_MarR-typ"/>
</dbReference>